<feature type="region of interest" description="Disordered" evidence="1">
    <location>
        <begin position="83"/>
        <end position="116"/>
    </location>
</feature>
<dbReference type="GO" id="GO:0003700">
    <property type="term" value="F:DNA-binding transcription factor activity"/>
    <property type="evidence" value="ECO:0000318"/>
    <property type="project" value="GO_Central"/>
</dbReference>
<dbReference type="Gramene" id="ERN15889">
    <property type="protein sequence ID" value="ERN15889"/>
    <property type="gene ID" value="AMTR_s00039p00208080"/>
</dbReference>
<dbReference type="OMA" id="WRNTHRR"/>
<dbReference type="AlphaFoldDB" id="U5D0D1"/>
<dbReference type="eggNOG" id="ENOG502QW1F">
    <property type="taxonomic scope" value="Eukaryota"/>
</dbReference>
<dbReference type="GO" id="GO:0005634">
    <property type="term" value="C:nucleus"/>
    <property type="evidence" value="ECO:0000318"/>
    <property type="project" value="GO_Central"/>
</dbReference>
<proteinExistence type="predicted"/>
<protein>
    <submittedName>
        <fullName evidence="2">Uncharacterized protein</fullName>
    </submittedName>
</protein>
<dbReference type="InterPro" id="IPR012866">
    <property type="entry name" value="DUF1644"/>
</dbReference>
<dbReference type="Proteomes" id="UP000017836">
    <property type="component" value="Unassembled WGS sequence"/>
</dbReference>
<reference evidence="3" key="1">
    <citation type="journal article" date="2013" name="Science">
        <title>The Amborella genome and the evolution of flowering plants.</title>
        <authorList>
            <consortium name="Amborella Genome Project"/>
        </authorList>
    </citation>
    <scope>NUCLEOTIDE SEQUENCE [LARGE SCALE GENOMIC DNA]</scope>
</reference>
<evidence type="ECO:0000313" key="2">
    <source>
        <dbReference type="EMBL" id="ERN15889.1"/>
    </source>
</evidence>
<evidence type="ECO:0000313" key="3">
    <source>
        <dbReference type="Proteomes" id="UP000017836"/>
    </source>
</evidence>
<dbReference type="EMBL" id="KI392495">
    <property type="protein sequence ID" value="ERN15889.1"/>
    <property type="molecule type" value="Genomic_DNA"/>
</dbReference>
<feature type="region of interest" description="Disordered" evidence="1">
    <location>
        <begin position="1"/>
        <end position="20"/>
    </location>
</feature>
<feature type="region of interest" description="Disordered" evidence="1">
    <location>
        <begin position="371"/>
        <end position="410"/>
    </location>
</feature>
<dbReference type="Pfam" id="PF07800">
    <property type="entry name" value="DUF1644"/>
    <property type="match status" value="1"/>
</dbReference>
<feature type="compositionally biased region" description="Basic residues" evidence="1">
    <location>
        <begin position="394"/>
        <end position="410"/>
    </location>
</feature>
<feature type="region of interest" description="Disordered" evidence="1">
    <location>
        <begin position="140"/>
        <end position="186"/>
    </location>
</feature>
<gene>
    <name evidence="2" type="ORF">AMTR_s00039p00208080</name>
</gene>
<organism evidence="2 3">
    <name type="scientific">Amborella trichopoda</name>
    <dbReference type="NCBI Taxonomy" id="13333"/>
    <lineage>
        <taxon>Eukaryota</taxon>
        <taxon>Viridiplantae</taxon>
        <taxon>Streptophyta</taxon>
        <taxon>Embryophyta</taxon>
        <taxon>Tracheophyta</taxon>
        <taxon>Spermatophyta</taxon>
        <taxon>Magnoliopsida</taxon>
        <taxon>Amborellales</taxon>
        <taxon>Amborellaceae</taxon>
        <taxon>Amborella</taxon>
    </lineage>
</organism>
<feature type="compositionally biased region" description="Low complexity" evidence="1">
    <location>
        <begin position="86"/>
        <end position="96"/>
    </location>
</feature>
<accession>U5D0D1</accession>
<dbReference type="PANTHER" id="PTHR31197">
    <property type="entry name" value="OS01G0612600 PROTEIN"/>
    <property type="match status" value="1"/>
</dbReference>
<dbReference type="HOGENOM" id="CLU_043458_3_1_1"/>
<evidence type="ECO:0000256" key="1">
    <source>
        <dbReference type="SAM" id="MobiDB-lite"/>
    </source>
</evidence>
<dbReference type="PANTHER" id="PTHR31197:SF2">
    <property type="entry name" value="C2H2-TYPE DOMAIN-CONTAINING PROTEIN"/>
    <property type="match status" value="1"/>
</dbReference>
<name>U5D0D1_AMBTC</name>
<sequence>MPWHRATKMSDAKGSPSGSGAGDILALHKEWDDASCPICIEHPHNAVLILCTSHEKGCRSYMCDTSYRHSNCLDRFKKLRPESRVSSHSYSDSSDSGRQPTHHPYESGYSSPRTRRRVPSWVSSSSFGDFGMEETIDGDSSIAASENGGPTWGTDPYEPGGRGDDSVIGMSLNQSGPIWANGPSTYSGPSGLGRPVGLGESGLRCPLCRGLVLGWKIVKEARRYMDSKPRSCSRESCTFSGNYRELRRHARRDHPTIRPTEADPSRQRAWRRLEHQREYGDIVSAIRSAMPNAIVLGDYVIEGGDGSLDGPDEPVSSGAANPWWTTFFLFHMIGPVEEPRGLWRAWRRHRLRPGGLSAARRTLWGENLLGLREEEEEEEEGGRSDGEEGVSASTRRRRRFARPRRHPELP</sequence>
<feature type="compositionally biased region" description="Polar residues" evidence="1">
    <location>
        <begin position="171"/>
        <end position="186"/>
    </location>
</feature>
<keyword evidence="3" id="KW-1185">Reference proteome</keyword>